<feature type="domain" description="EF-hand" evidence="3">
    <location>
        <begin position="153"/>
        <end position="188"/>
    </location>
</feature>
<dbReference type="SUPFAM" id="SSF47473">
    <property type="entry name" value="EF-hand"/>
    <property type="match status" value="1"/>
</dbReference>
<feature type="compositionally biased region" description="Basic and acidic residues" evidence="2">
    <location>
        <begin position="199"/>
        <end position="209"/>
    </location>
</feature>
<feature type="domain" description="EF-hand" evidence="3">
    <location>
        <begin position="126"/>
        <end position="152"/>
    </location>
</feature>
<dbReference type="EMBL" id="LGRX02019353">
    <property type="protein sequence ID" value="KAK3258674.1"/>
    <property type="molecule type" value="Genomic_DNA"/>
</dbReference>
<dbReference type="InterPro" id="IPR002048">
    <property type="entry name" value="EF_hand_dom"/>
</dbReference>
<dbReference type="Gene3D" id="1.10.238.10">
    <property type="entry name" value="EF-hand"/>
    <property type="match status" value="1"/>
</dbReference>
<dbReference type="Proteomes" id="UP001190700">
    <property type="component" value="Unassembled WGS sequence"/>
</dbReference>
<dbReference type="SMART" id="SM00054">
    <property type="entry name" value="EFh"/>
    <property type="match status" value="2"/>
</dbReference>
<name>A0AAE0FFL2_9CHLO</name>
<keyword evidence="5" id="KW-1185">Reference proteome</keyword>
<dbReference type="InterPro" id="IPR018247">
    <property type="entry name" value="EF_Hand_1_Ca_BS"/>
</dbReference>
<gene>
    <name evidence="4" type="ORF">CYMTET_32287</name>
</gene>
<keyword evidence="1" id="KW-0106">Calcium</keyword>
<feature type="region of interest" description="Disordered" evidence="2">
    <location>
        <begin position="1"/>
        <end position="68"/>
    </location>
</feature>
<dbReference type="GO" id="GO:0005509">
    <property type="term" value="F:calcium ion binding"/>
    <property type="evidence" value="ECO:0007669"/>
    <property type="project" value="InterPro"/>
</dbReference>
<organism evidence="4 5">
    <name type="scientific">Cymbomonas tetramitiformis</name>
    <dbReference type="NCBI Taxonomy" id="36881"/>
    <lineage>
        <taxon>Eukaryota</taxon>
        <taxon>Viridiplantae</taxon>
        <taxon>Chlorophyta</taxon>
        <taxon>Pyramimonadophyceae</taxon>
        <taxon>Pyramimonadales</taxon>
        <taxon>Pyramimonadaceae</taxon>
        <taxon>Cymbomonas</taxon>
    </lineage>
</organism>
<evidence type="ECO:0000313" key="4">
    <source>
        <dbReference type="EMBL" id="KAK3258674.1"/>
    </source>
</evidence>
<sequence length="315" mass="34615">MSGASTSVLAGTGQGLGNLTVNRPQSDRPSFEPTNLGNELGTRESSADNVVISAPKTPRSPVNRVPNRRSLVPVRAPIYEKAFESPRFVGRNNRGNCPTIIDRYAKRPEASPPRGGPVVHNTSRWFDILDYDGSGEISLEELEDPLISTGIVNSREECQSFIRTVDQDGSGEIGFKEFLKLLNPKLDSSATSSRKKGHVSKDSAAGDHKKMPHIYKAVNSKAVRKLQGIVSKTDRDMSSIVHQQRRKLILDAITSLYTYPTKGEKKDSQESIVNGSLISSAPTTSREKMESNIMKRQQLEVMARVVARLKSLPTT</sequence>
<reference evidence="4 5" key="1">
    <citation type="journal article" date="2015" name="Genome Biol. Evol.">
        <title>Comparative Genomics of a Bacterivorous Green Alga Reveals Evolutionary Causalities and Consequences of Phago-Mixotrophic Mode of Nutrition.</title>
        <authorList>
            <person name="Burns J.A."/>
            <person name="Paasch A."/>
            <person name="Narechania A."/>
            <person name="Kim E."/>
        </authorList>
    </citation>
    <scope>NUCLEOTIDE SEQUENCE [LARGE SCALE GENOMIC DNA]</scope>
    <source>
        <strain evidence="4 5">PLY_AMNH</strain>
    </source>
</reference>
<dbReference type="Pfam" id="PF13499">
    <property type="entry name" value="EF-hand_7"/>
    <property type="match status" value="1"/>
</dbReference>
<evidence type="ECO:0000313" key="5">
    <source>
        <dbReference type="Proteomes" id="UP001190700"/>
    </source>
</evidence>
<evidence type="ECO:0000259" key="3">
    <source>
        <dbReference type="PROSITE" id="PS50222"/>
    </source>
</evidence>
<dbReference type="PROSITE" id="PS00018">
    <property type="entry name" value="EF_HAND_1"/>
    <property type="match status" value="2"/>
</dbReference>
<evidence type="ECO:0000256" key="1">
    <source>
        <dbReference type="ARBA" id="ARBA00022837"/>
    </source>
</evidence>
<feature type="compositionally biased region" description="Polar residues" evidence="2">
    <location>
        <begin position="31"/>
        <end position="40"/>
    </location>
</feature>
<protein>
    <recommendedName>
        <fullName evidence="3">EF-hand domain-containing protein</fullName>
    </recommendedName>
</protein>
<comment type="caution">
    <text evidence="4">The sequence shown here is derived from an EMBL/GenBank/DDBJ whole genome shotgun (WGS) entry which is preliminary data.</text>
</comment>
<dbReference type="CDD" id="cd00051">
    <property type="entry name" value="EFh"/>
    <property type="match status" value="1"/>
</dbReference>
<dbReference type="AlphaFoldDB" id="A0AAE0FFL2"/>
<dbReference type="PROSITE" id="PS50222">
    <property type="entry name" value="EF_HAND_2"/>
    <property type="match status" value="2"/>
</dbReference>
<proteinExistence type="predicted"/>
<dbReference type="InterPro" id="IPR011992">
    <property type="entry name" value="EF-hand-dom_pair"/>
</dbReference>
<evidence type="ECO:0000256" key="2">
    <source>
        <dbReference type="SAM" id="MobiDB-lite"/>
    </source>
</evidence>
<feature type="compositionally biased region" description="Low complexity" evidence="2">
    <location>
        <begin position="59"/>
        <end position="68"/>
    </location>
</feature>
<accession>A0AAE0FFL2</accession>
<feature type="region of interest" description="Disordered" evidence="2">
    <location>
        <begin position="188"/>
        <end position="210"/>
    </location>
</feature>